<evidence type="ECO:0000313" key="4">
    <source>
        <dbReference type="EMBL" id="OCL04242.1"/>
    </source>
</evidence>
<name>A0A8E2EST4_9PEZI</name>
<dbReference type="InterPro" id="IPR050904">
    <property type="entry name" value="Adhesion/Biosynth-related"/>
</dbReference>
<dbReference type="SMART" id="SM00554">
    <property type="entry name" value="FAS1"/>
    <property type="match status" value="1"/>
</dbReference>
<dbReference type="SUPFAM" id="SSF82153">
    <property type="entry name" value="FAS1 domain"/>
    <property type="match status" value="2"/>
</dbReference>
<dbReference type="InterPro" id="IPR036378">
    <property type="entry name" value="FAS1_dom_sf"/>
</dbReference>
<feature type="chain" id="PRO_5034150012" evidence="2">
    <location>
        <begin position="17"/>
        <end position="306"/>
    </location>
</feature>
<evidence type="ECO:0000259" key="3">
    <source>
        <dbReference type="PROSITE" id="PS50213"/>
    </source>
</evidence>
<dbReference type="PROSITE" id="PS50213">
    <property type="entry name" value="FAS1"/>
    <property type="match status" value="1"/>
</dbReference>
<dbReference type="OrthoDB" id="3944420at2759"/>
<dbReference type="PANTHER" id="PTHR10900">
    <property type="entry name" value="PERIOSTIN-RELATED"/>
    <property type="match status" value="1"/>
</dbReference>
<dbReference type="PANTHER" id="PTHR10900:SF77">
    <property type="entry name" value="FI19380P1"/>
    <property type="match status" value="1"/>
</dbReference>
<feature type="region of interest" description="Disordered" evidence="1">
    <location>
        <begin position="78"/>
        <end position="101"/>
    </location>
</feature>
<dbReference type="AlphaFoldDB" id="A0A8E2EST4"/>
<evidence type="ECO:0000313" key="5">
    <source>
        <dbReference type="Proteomes" id="UP000250140"/>
    </source>
</evidence>
<dbReference type="Proteomes" id="UP000250140">
    <property type="component" value="Unassembled WGS sequence"/>
</dbReference>
<dbReference type="GO" id="GO:0016236">
    <property type="term" value="P:macroautophagy"/>
    <property type="evidence" value="ECO:0007669"/>
    <property type="project" value="TreeGrafter"/>
</dbReference>
<gene>
    <name evidence="4" type="ORF">AOQ84DRAFT_301258</name>
</gene>
<keyword evidence="2" id="KW-0732">Signal</keyword>
<organism evidence="4 5">
    <name type="scientific">Glonium stellatum</name>
    <dbReference type="NCBI Taxonomy" id="574774"/>
    <lineage>
        <taxon>Eukaryota</taxon>
        <taxon>Fungi</taxon>
        <taxon>Dikarya</taxon>
        <taxon>Ascomycota</taxon>
        <taxon>Pezizomycotina</taxon>
        <taxon>Dothideomycetes</taxon>
        <taxon>Pleosporomycetidae</taxon>
        <taxon>Gloniales</taxon>
        <taxon>Gloniaceae</taxon>
        <taxon>Glonium</taxon>
    </lineage>
</organism>
<proteinExistence type="predicted"/>
<protein>
    <submittedName>
        <fullName evidence="4">FAS1 domain-containing protein</fullName>
    </submittedName>
</protein>
<dbReference type="Pfam" id="PF02469">
    <property type="entry name" value="Fasciclin"/>
    <property type="match status" value="1"/>
</dbReference>
<reference evidence="4 5" key="1">
    <citation type="journal article" date="2016" name="Nat. Commun.">
        <title>Ectomycorrhizal ecology is imprinted in the genome of the dominant symbiotic fungus Cenococcum geophilum.</title>
        <authorList>
            <consortium name="DOE Joint Genome Institute"/>
            <person name="Peter M."/>
            <person name="Kohler A."/>
            <person name="Ohm R.A."/>
            <person name="Kuo A."/>
            <person name="Krutzmann J."/>
            <person name="Morin E."/>
            <person name="Arend M."/>
            <person name="Barry K.W."/>
            <person name="Binder M."/>
            <person name="Choi C."/>
            <person name="Clum A."/>
            <person name="Copeland A."/>
            <person name="Grisel N."/>
            <person name="Haridas S."/>
            <person name="Kipfer T."/>
            <person name="LaButti K."/>
            <person name="Lindquist E."/>
            <person name="Lipzen A."/>
            <person name="Maire R."/>
            <person name="Meier B."/>
            <person name="Mihaltcheva S."/>
            <person name="Molinier V."/>
            <person name="Murat C."/>
            <person name="Poggeler S."/>
            <person name="Quandt C.A."/>
            <person name="Sperisen C."/>
            <person name="Tritt A."/>
            <person name="Tisserant E."/>
            <person name="Crous P.W."/>
            <person name="Henrissat B."/>
            <person name="Nehls U."/>
            <person name="Egli S."/>
            <person name="Spatafora J.W."/>
            <person name="Grigoriev I.V."/>
            <person name="Martin F.M."/>
        </authorList>
    </citation>
    <scope>NUCLEOTIDE SEQUENCE [LARGE SCALE GENOMIC DNA]</scope>
    <source>
        <strain evidence="4 5">CBS 207.34</strain>
    </source>
</reference>
<feature type="domain" description="FAS1" evidence="3">
    <location>
        <begin position="171"/>
        <end position="299"/>
    </location>
</feature>
<sequence length="306" mass="32577">MSLVTLWASFFAFAHAVDLFTALRDAGAAQFAQQIQADPSLVAIFTKPSVHTVFAPLDDAVNPNTTVFNRLLRRGNPPPGAVDTCDEQTTASNSASKRRSVDTDPFFPCVGNTCAPSWSSVSSTTPFWSSVSENSSGVELFSGLGNNVTIAQANIPYDHGRIHTLHGYLTNPESLMDTLAAKNLTSFASGIKSTNLTSVVSNPSPVGVTVFVPFNEAYNAGISPNASTSSLFTALSNHIVPNYLGLSPWLTNGTVLVTEAKTTLTVTIREGKYFINDAMIVAADLITTNGVAHVIDKVFFYSLNSS</sequence>
<evidence type="ECO:0000256" key="2">
    <source>
        <dbReference type="SAM" id="SignalP"/>
    </source>
</evidence>
<dbReference type="GO" id="GO:0000329">
    <property type="term" value="C:fungal-type vacuole membrane"/>
    <property type="evidence" value="ECO:0007669"/>
    <property type="project" value="TreeGrafter"/>
</dbReference>
<dbReference type="EMBL" id="KV750563">
    <property type="protein sequence ID" value="OCL04242.1"/>
    <property type="molecule type" value="Genomic_DNA"/>
</dbReference>
<keyword evidence="5" id="KW-1185">Reference proteome</keyword>
<accession>A0A8E2EST4</accession>
<evidence type="ECO:0000256" key="1">
    <source>
        <dbReference type="SAM" id="MobiDB-lite"/>
    </source>
</evidence>
<dbReference type="Gene3D" id="2.30.180.10">
    <property type="entry name" value="FAS1 domain"/>
    <property type="match status" value="2"/>
</dbReference>
<feature type="signal peptide" evidence="2">
    <location>
        <begin position="1"/>
        <end position="16"/>
    </location>
</feature>
<dbReference type="InterPro" id="IPR000782">
    <property type="entry name" value="FAS1_domain"/>
</dbReference>